<dbReference type="EMBL" id="FO203522">
    <property type="protein sequence ID" value="CCO22616.1"/>
    <property type="molecule type" value="Genomic_DNA"/>
</dbReference>
<keyword evidence="2" id="KW-1185">Reference proteome</keyword>
<dbReference type="KEGG" id="dhy:DESAM_20325"/>
<evidence type="ECO:0000313" key="1">
    <source>
        <dbReference type="EMBL" id="CCO22616.1"/>
    </source>
</evidence>
<protein>
    <submittedName>
        <fullName evidence="1">Uncharacterized protein</fullName>
    </submittedName>
</protein>
<organism evidence="1 2">
    <name type="scientific">Maridesulfovibrio hydrothermalis AM13 = DSM 14728</name>
    <dbReference type="NCBI Taxonomy" id="1121451"/>
    <lineage>
        <taxon>Bacteria</taxon>
        <taxon>Pseudomonadati</taxon>
        <taxon>Thermodesulfobacteriota</taxon>
        <taxon>Desulfovibrionia</taxon>
        <taxon>Desulfovibrionales</taxon>
        <taxon>Desulfovibrionaceae</taxon>
        <taxon>Maridesulfovibrio</taxon>
    </lineage>
</organism>
<dbReference type="Proteomes" id="UP000010808">
    <property type="component" value="Chromosome"/>
</dbReference>
<evidence type="ECO:0000313" key="2">
    <source>
        <dbReference type="Proteomes" id="UP000010808"/>
    </source>
</evidence>
<name>L0RAM0_9BACT</name>
<proteinExistence type="predicted"/>
<sequence>MQMLDSFSGSGHQFFFNPIRFQKQFLLSKSDLNRPGLA</sequence>
<dbReference type="STRING" id="1121451.DESAM_20325"/>
<accession>L0RAM0</accession>
<gene>
    <name evidence="1" type="ORF">DESAM_20325</name>
</gene>
<reference evidence="1 2" key="1">
    <citation type="submission" date="2012-10" db="EMBL/GenBank/DDBJ databases">
        <authorList>
            <person name="Genoscope - CEA"/>
        </authorList>
    </citation>
    <scope>NUCLEOTIDE SEQUENCE [LARGE SCALE GENOMIC DNA]</scope>
    <source>
        <strain evidence="2">AM13 / DSM 14728</strain>
    </source>
</reference>
<dbReference type="AlphaFoldDB" id="L0RAM0"/>
<dbReference type="HOGENOM" id="CLU_3327193_0_0_7"/>